<dbReference type="InterPro" id="IPR046349">
    <property type="entry name" value="C1-like_sf"/>
</dbReference>
<dbReference type="EMBL" id="JBCNJP010000011">
    <property type="protein sequence ID" value="KAK9071166.1"/>
    <property type="molecule type" value="Genomic_DNA"/>
</dbReference>
<evidence type="ECO:0000256" key="2">
    <source>
        <dbReference type="ARBA" id="ARBA00022737"/>
    </source>
</evidence>
<gene>
    <name evidence="5" type="ORF">SSX86_009734</name>
</gene>
<sequence>MKYNEISHFSHPEHRLTYDYTQVPFKCDGCNEPGIGSHYKCTTCNHDLHVHCALPSPSVSHPFYTKCNFQFLTTPPGSAARYCNACQKDISGFVYHCKACGFDLHPCCAKLPTMLDDGEVKLYLCRKVGSACHKCGKKGRSWSYRSTCRKYNLHVACAKEMLAESWNSIYYRGVWSGENYDDYSNGVYGQNWKVETKIPSLKGTLHSYHKRGPKRKGKIKKCCQIAGLAVKFVISAILGDPTTLIAGVVGALMSN</sequence>
<dbReference type="Proteomes" id="UP001408789">
    <property type="component" value="Unassembled WGS sequence"/>
</dbReference>
<dbReference type="PANTHER" id="PTHR46477:SF3">
    <property type="entry name" value="CYSTEINE_HISTIDINE-RICH C1 DOMAIN FAMILY PROTEIN"/>
    <property type="match status" value="1"/>
</dbReference>
<organism evidence="5 6">
    <name type="scientific">Deinandra increscens subsp. villosa</name>
    <dbReference type="NCBI Taxonomy" id="3103831"/>
    <lineage>
        <taxon>Eukaryota</taxon>
        <taxon>Viridiplantae</taxon>
        <taxon>Streptophyta</taxon>
        <taxon>Embryophyta</taxon>
        <taxon>Tracheophyta</taxon>
        <taxon>Spermatophyta</taxon>
        <taxon>Magnoliopsida</taxon>
        <taxon>eudicotyledons</taxon>
        <taxon>Gunneridae</taxon>
        <taxon>Pentapetalae</taxon>
        <taxon>asterids</taxon>
        <taxon>campanulids</taxon>
        <taxon>Asterales</taxon>
        <taxon>Asteraceae</taxon>
        <taxon>Asteroideae</taxon>
        <taxon>Heliantheae alliance</taxon>
        <taxon>Madieae</taxon>
        <taxon>Madiinae</taxon>
        <taxon>Deinandra</taxon>
    </lineage>
</organism>
<reference evidence="5 6" key="1">
    <citation type="submission" date="2024-04" db="EMBL/GenBank/DDBJ databases">
        <title>The reference genome of an endangered Asteraceae, Deinandra increscens subsp. villosa, native to the Central Coast of California.</title>
        <authorList>
            <person name="Guilliams M."/>
            <person name="Hasenstab-Lehman K."/>
            <person name="Meyer R."/>
            <person name="Mcevoy S."/>
        </authorList>
    </citation>
    <scope>NUCLEOTIDE SEQUENCE [LARGE SCALE GENOMIC DNA]</scope>
    <source>
        <tissue evidence="5">Leaf</tissue>
    </source>
</reference>
<dbReference type="GO" id="GO:0046872">
    <property type="term" value="F:metal ion binding"/>
    <property type="evidence" value="ECO:0007669"/>
    <property type="project" value="UniProtKB-KW"/>
</dbReference>
<evidence type="ECO:0000313" key="5">
    <source>
        <dbReference type="EMBL" id="KAK9071166.1"/>
    </source>
</evidence>
<dbReference type="SUPFAM" id="SSF57889">
    <property type="entry name" value="Cysteine-rich domain"/>
    <property type="match status" value="1"/>
</dbReference>
<keyword evidence="2" id="KW-0677">Repeat</keyword>
<evidence type="ECO:0000256" key="3">
    <source>
        <dbReference type="ARBA" id="ARBA00022833"/>
    </source>
</evidence>
<dbReference type="InterPro" id="IPR004146">
    <property type="entry name" value="DC1"/>
</dbReference>
<keyword evidence="6" id="KW-1185">Reference proteome</keyword>
<dbReference type="Pfam" id="PF03107">
    <property type="entry name" value="C1_2"/>
    <property type="match status" value="2"/>
</dbReference>
<evidence type="ECO:0000259" key="4">
    <source>
        <dbReference type="PROSITE" id="PS50081"/>
    </source>
</evidence>
<evidence type="ECO:0000256" key="1">
    <source>
        <dbReference type="ARBA" id="ARBA00022723"/>
    </source>
</evidence>
<name>A0AAP0DB18_9ASTR</name>
<comment type="caution">
    <text evidence="5">The sequence shown here is derived from an EMBL/GenBank/DDBJ whole genome shotgun (WGS) entry which is preliminary data.</text>
</comment>
<evidence type="ECO:0000313" key="6">
    <source>
        <dbReference type="Proteomes" id="UP001408789"/>
    </source>
</evidence>
<dbReference type="InterPro" id="IPR002219">
    <property type="entry name" value="PKC_DAG/PE"/>
</dbReference>
<feature type="domain" description="Phorbol-ester/DAG-type" evidence="4">
    <location>
        <begin position="13"/>
        <end position="67"/>
    </location>
</feature>
<dbReference type="AlphaFoldDB" id="A0AAP0DB18"/>
<dbReference type="PANTHER" id="PTHR46477">
    <property type="entry name" value="CYSTEINE/HISTIDINE-RICH C1 DOMAIN FAMILY PROTEIN"/>
    <property type="match status" value="1"/>
</dbReference>
<dbReference type="Gene3D" id="3.30.60.20">
    <property type="match status" value="1"/>
</dbReference>
<proteinExistence type="predicted"/>
<dbReference type="PROSITE" id="PS50081">
    <property type="entry name" value="ZF_DAG_PE_2"/>
    <property type="match status" value="1"/>
</dbReference>
<protein>
    <recommendedName>
        <fullName evidence="4">Phorbol-ester/DAG-type domain-containing protein</fullName>
    </recommendedName>
</protein>
<accession>A0AAP0DB18</accession>
<keyword evidence="3" id="KW-0862">Zinc</keyword>
<keyword evidence="1" id="KW-0479">Metal-binding</keyword>